<comment type="caution">
    <text evidence="4">The sequence shown here is derived from an EMBL/GenBank/DDBJ whole genome shotgun (WGS) entry which is preliminary data.</text>
</comment>
<organism evidence="4 5">
    <name type="scientific">Prevotella lacticifex</name>
    <dbReference type="NCBI Taxonomy" id="2854755"/>
    <lineage>
        <taxon>Bacteria</taxon>
        <taxon>Pseudomonadati</taxon>
        <taxon>Bacteroidota</taxon>
        <taxon>Bacteroidia</taxon>
        <taxon>Bacteroidales</taxon>
        <taxon>Prevotellaceae</taxon>
        <taxon>Prevotella</taxon>
    </lineage>
</organism>
<dbReference type="NCBIfam" id="TIGR01201">
    <property type="entry name" value="HU_rel"/>
    <property type="match status" value="1"/>
</dbReference>
<feature type="compositionally biased region" description="Basic and acidic residues" evidence="2">
    <location>
        <begin position="174"/>
        <end position="196"/>
    </location>
</feature>
<feature type="domain" description="HU" evidence="3">
    <location>
        <begin position="32"/>
        <end position="147"/>
    </location>
</feature>
<accession>A0A9R1C8V9</accession>
<dbReference type="InterPro" id="IPR041607">
    <property type="entry name" value="HU-HIG"/>
</dbReference>
<name>A0A9R1C8V9_9BACT</name>
<keyword evidence="1" id="KW-0238">DNA-binding</keyword>
<evidence type="ECO:0000313" key="4">
    <source>
        <dbReference type="EMBL" id="GJG58165.1"/>
    </source>
</evidence>
<dbReference type="InterPro" id="IPR005902">
    <property type="entry name" value="HU_DNA-bd_put"/>
</dbReference>
<feature type="region of interest" description="Disordered" evidence="2">
    <location>
        <begin position="171"/>
        <end position="207"/>
    </location>
</feature>
<dbReference type="Gene3D" id="4.10.520.10">
    <property type="entry name" value="IHF-like DNA-binding proteins"/>
    <property type="match status" value="1"/>
</dbReference>
<proteinExistence type="predicted"/>
<evidence type="ECO:0000259" key="3">
    <source>
        <dbReference type="Pfam" id="PF18291"/>
    </source>
</evidence>
<evidence type="ECO:0000256" key="2">
    <source>
        <dbReference type="SAM" id="MobiDB-lite"/>
    </source>
</evidence>
<dbReference type="Proteomes" id="UP000825483">
    <property type="component" value="Unassembled WGS sequence"/>
</dbReference>
<dbReference type="AlphaFoldDB" id="A0A9R1C8V9"/>
<sequence>MLRKRPLGKRRLPVPSGDKKMNFPLEKYITIMAVYYKVYQNNNPHNPNKGNWYARAAMIDTDTTETLAKSIMEKCTVNEADVLAVIKALVGEITRSLQSSHRVKLPGFGTFKIGITSSGAPSRDKFSVANITGAHVLFQPELKISANGTRTRTFLTGTRVKELINYEGLADDADSGKSDAGDKPATDDSGKSDAGDSGKGTSPQEGV</sequence>
<dbReference type="SUPFAM" id="SSF47729">
    <property type="entry name" value="IHF-like DNA-binding proteins"/>
    <property type="match status" value="1"/>
</dbReference>
<dbReference type="EMBL" id="BPUB01000001">
    <property type="protein sequence ID" value="GJG58165.1"/>
    <property type="molecule type" value="Genomic_DNA"/>
</dbReference>
<dbReference type="Pfam" id="PF18291">
    <property type="entry name" value="HU-HIG"/>
    <property type="match status" value="1"/>
</dbReference>
<dbReference type="GO" id="GO:0003677">
    <property type="term" value="F:DNA binding"/>
    <property type="evidence" value="ECO:0007669"/>
    <property type="project" value="UniProtKB-KW"/>
</dbReference>
<dbReference type="InterPro" id="IPR010992">
    <property type="entry name" value="IHF-like_DNA-bd_dom_sf"/>
</dbReference>
<gene>
    <name evidence="4" type="ORF">PRLR5076_10160</name>
</gene>
<protein>
    <recommendedName>
        <fullName evidence="3">HU domain-containing protein</fullName>
    </recommendedName>
</protein>
<evidence type="ECO:0000256" key="1">
    <source>
        <dbReference type="ARBA" id="ARBA00023125"/>
    </source>
</evidence>
<reference evidence="4" key="1">
    <citation type="journal article" date="2022" name="Int. J. Syst. Evol. Microbiol.">
        <title>Prevotella lacticifex sp. nov., isolated from the rumen of cows.</title>
        <authorList>
            <person name="Shinkai T."/>
            <person name="Ikeyama N."/>
            <person name="Kumagai M."/>
            <person name="Ohmori H."/>
            <person name="Sakamoto M."/>
            <person name="Ohkuma M."/>
            <person name="Mitsumori M."/>
        </authorList>
    </citation>
    <scope>NUCLEOTIDE SEQUENCE</scope>
    <source>
        <strain evidence="4">R5076</strain>
    </source>
</reference>
<keyword evidence="5" id="KW-1185">Reference proteome</keyword>
<evidence type="ECO:0000313" key="5">
    <source>
        <dbReference type="Proteomes" id="UP000825483"/>
    </source>
</evidence>